<evidence type="ECO:0000313" key="2">
    <source>
        <dbReference type="EMBL" id="KZV77831.1"/>
    </source>
</evidence>
<organism evidence="2 3">
    <name type="scientific">Exidia glandulosa HHB12029</name>
    <dbReference type="NCBI Taxonomy" id="1314781"/>
    <lineage>
        <taxon>Eukaryota</taxon>
        <taxon>Fungi</taxon>
        <taxon>Dikarya</taxon>
        <taxon>Basidiomycota</taxon>
        <taxon>Agaricomycotina</taxon>
        <taxon>Agaricomycetes</taxon>
        <taxon>Auriculariales</taxon>
        <taxon>Exidiaceae</taxon>
        <taxon>Exidia</taxon>
    </lineage>
</organism>
<keyword evidence="3" id="KW-1185">Reference proteome</keyword>
<evidence type="ECO:0000313" key="3">
    <source>
        <dbReference type="Proteomes" id="UP000077266"/>
    </source>
</evidence>
<dbReference type="AlphaFoldDB" id="A0A166MAU8"/>
<feature type="region of interest" description="Disordered" evidence="1">
    <location>
        <begin position="50"/>
        <end position="82"/>
    </location>
</feature>
<dbReference type="EMBL" id="KV427498">
    <property type="protein sequence ID" value="KZV77831.1"/>
    <property type="molecule type" value="Genomic_DNA"/>
</dbReference>
<sequence>TRDERATLADYQEPPAVLEAFRRRHGILNHIDTDATTSVSNAPLPLPSTLSTYGHNLAPNPSAPADDAQPPTNSADTGAGWSDSYGLPIAVNTVLSERESALPSSSPHSACEPFTVDWPFSPDDTAAFLSLLHEPMSSMGDASSRDLTPQMLSLDGTARGSLDPSHPSALLEPVYQAESDVAGLTGNVVFAKPYGEDSAFVDASSDFPPFYAPNVDDDASEPRGTSYGLALQSSPDRDEIVSAASLDLIDGGRTASPPNSSVRSHSHIHIHAGSDHAIPCHDHRCDNAHNAPIEQDGAPHPNAPQWTAEMQSASLGPHVQTNNTITPTNPPPPSPEEHNLPEVTGQYTPCVFCTHGVLTEVRGTTGC</sequence>
<protein>
    <submittedName>
        <fullName evidence="2">Uncharacterized protein</fullName>
    </submittedName>
</protein>
<name>A0A166MAU8_EXIGL</name>
<dbReference type="InParanoid" id="A0A166MAU8"/>
<proteinExistence type="predicted"/>
<feature type="non-terminal residue" evidence="2">
    <location>
        <position position="1"/>
    </location>
</feature>
<accession>A0A166MAU8</accession>
<dbReference type="Proteomes" id="UP000077266">
    <property type="component" value="Unassembled WGS sequence"/>
</dbReference>
<evidence type="ECO:0000256" key="1">
    <source>
        <dbReference type="SAM" id="MobiDB-lite"/>
    </source>
</evidence>
<reference evidence="2 3" key="1">
    <citation type="journal article" date="2016" name="Mol. Biol. Evol.">
        <title>Comparative Genomics of Early-Diverging Mushroom-Forming Fungi Provides Insights into the Origins of Lignocellulose Decay Capabilities.</title>
        <authorList>
            <person name="Nagy L.G."/>
            <person name="Riley R."/>
            <person name="Tritt A."/>
            <person name="Adam C."/>
            <person name="Daum C."/>
            <person name="Floudas D."/>
            <person name="Sun H."/>
            <person name="Yadav J.S."/>
            <person name="Pangilinan J."/>
            <person name="Larsson K.H."/>
            <person name="Matsuura K."/>
            <person name="Barry K."/>
            <person name="Labutti K."/>
            <person name="Kuo R."/>
            <person name="Ohm R.A."/>
            <person name="Bhattacharya S.S."/>
            <person name="Shirouzu T."/>
            <person name="Yoshinaga Y."/>
            <person name="Martin F.M."/>
            <person name="Grigoriev I.V."/>
            <person name="Hibbett D.S."/>
        </authorList>
    </citation>
    <scope>NUCLEOTIDE SEQUENCE [LARGE SCALE GENOMIC DNA]</scope>
    <source>
        <strain evidence="2 3">HHB12029</strain>
    </source>
</reference>
<feature type="region of interest" description="Disordered" evidence="1">
    <location>
        <begin position="317"/>
        <end position="338"/>
    </location>
</feature>
<gene>
    <name evidence="2" type="ORF">EXIGLDRAFT_784730</name>
</gene>
<feature type="region of interest" description="Disordered" evidence="1">
    <location>
        <begin position="214"/>
        <end position="235"/>
    </location>
</feature>